<feature type="binding site" evidence="7">
    <location>
        <begin position="51"/>
        <end position="52"/>
    </location>
    <ligand>
        <name>substrate</name>
    </ligand>
</feature>
<dbReference type="EMBL" id="JBHUIY010000001">
    <property type="protein sequence ID" value="MFD2232219.1"/>
    <property type="molecule type" value="Genomic_DNA"/>
</dbReference>
<keyword evidence="3 7" id="KW-0133">Cell shape</keyword>
<name>A0ABW5C4E4_9PROT</name>
<comment type="function">
    <text evidence="7">Provides the (R)-glutamate required for cell wall biosynthesis.</text>
</comment>
<dbReference type="PANTHER" id="PTHR21198">
    <property type="entry name" value="GLUTAMATE RACEMASE"/>
    <property type="match status" value="1"/>
</dbReference>
<reference evidence="9" key="1">
    <citation type="journal article" date="2019" name="Int. J. Syst. Evol. Microbiol.">
        <title>The Global Catalogue of Microorganisms (GCM) 10K type strain sequencing project: providing services to taxonomists for standard genome sequencing and annotation.</title>
        <authorList>
            <consortium name="The Broad Institute Genomics Platform"/>
            <consortium name="The Broad Institute Genome Sequencing Center for Infectious Disease"/>
            <person name="Wu L."/>
            <person name="Ma J."/>
        </authorList>
    </citation>
    <scope>NUCLEOTIDE SEQUENCE [LARGE SCALE GENOMIC DNA]</scope>
    <source>
        <strain evidence="9">KCTC 15012</strain>
    </source>
</reference>
<gene>
    <name evidence="7 8" type="primary">murI</name>
    <name evidence="8" type="ORF">ACFSNB_00210</name>
</gene>
<evidence type="ECO:0000256" key="2">
    <source>
        <dbReference type="ARBA" id="ARBA00013090"/>
    </source>
</evidence>
<dbReference type="PROSITE" id="PS00924">
    <property type="entry name" value="ASP_GLU_RACEMASE_2"/>
    <property type="match status" value="1"/>
</dbReference>
<dbReference type="PROSITE" id="PS00923">
    <property type="entry name" value="ASP_GLU_RACEMASE_1"/>
    <property type="match status" value="1"/>
</dbReference>
<dbReference type="Proteomes" id="UP001597296">
    <property type="component" value="Unassembled WGS sequence"/>
</dbReference>
<dbReference type="RefSeq" id="WP_377313357.1">
    <property type="nucleotide sequence ID" value="NZ_JBHUIY010000001.1"/>
</dbReference>
<dbReference type="EC" id="5.1.1.3" evidence="2 7"/>
<dbReference type="NCBIfam" id="TIGR00067">
    <property type="entry name" value="glut_race"/>
    <property type="match status" value="1"/>
</dbReference>
<dbReference type="PANTHER" id="PTHR21198:SF2">
    <property type="entry name" value="GLUTAMATE RACEMASE"/>
    <property type="match status" value="1"/>
</dbReference>
<dbReference type="Pfam" id="PF01177">
    <property type="entry name" value="Asp_Glu_race"/>
    <property type="match status" value="1"/>
</dbReference>
<comment type="caution">
    <text evidence="8">The sequence shown here is derived from an EMBL/GenBank/DDBJ whole genome shotgun (WGS) entry which is preliminary data.</text>
</comment>
<dbReference type="Gene3D" id="3.40.50.1860">
    <property type="match status" value="2"/>
</dbReference>
<accession>A0ABW5C4E4</accession>
<comment type="pathway">
    <text evidence="7">Cell wall biogenesis; peptidoglycan biosynthesis.</text>
</comment>
<keyword evidence="4 7" id="KW-0573">Peptidoglycan synthesis</keyword>
<evidence type="ECO:0000313" key="8">
    <source>
        <dbReference type="EMBL" id="MFD2232219.1"/>
    </source>
</evidence>
<evidence type="ECO:0000256" key="3">
    <source>
        <dbReference type="ARBA" id="ARBA00022960"/>
    </source>
</evidence>
<evidence type="ECO:0000313" key="9">
    <source>
        <dbReference type="Proteomes" id="UP001597296"/>
    </source>
</evidence>
<dbReference type="InterPro" id="IPR015942">
    <property type="entry name" value="Asp/Glu/hydantoin_racemase"/>
</dbReference>
<feature type="active site" description="Proton donor/acceptor" evidence="7">
    <location>
        <position position="82"/>
    </location>
</feature>
<comment type="similarity">
    <text evidence="7">Belongs to the aspartate/glutamate racemases family.</text>
</comment>
<feature type="binding site" evidence="7">
    <location>
        <begin position="19"/>
        <end position="20"/>
    </location>
    <ligand>
        <name>substrate</name>
    </ligand>
</feature>
<feature type="binding site" evidence="7">
    <location>
        <begin position="197"/>
        <end position="198"/>
    </location>
    <ligand>
        <name>substrate</name>
    </ligand>
</feature>
<evidence type="ECO:0000256" key="1">
    <source>
        <dbReference type="ARBA" id="ARBA00001602"/>
    </source>
</evidence>
<dbReference type="InterPro" id="IPR033134">
    <property type="entry name" value="Asp/Glu_racemase_AS_2"/>
</dbReference>
<organism evidence="8 9">
    <name type="scientific">Phaeospirillum tilakii</name>
    <dbReference type="NCBI Taxonomy" id="741673"/>
    <lineage>
        <taxon>Bacteria</taxon>
        <taxon>Pseudomonadati</taxon>
        <taxon>Pseudomonadota</taxon>
        <taxon>Alphaproteobacteria</taxon>
        <taxon>Rhodospirillales</taxon>
        <taxon>Rhodospirillaceae</taxon>
        <taxon>Phaeospirillum</taxon>
    </lineage>
</organism>
<protein>
    <recommendedName>
        <fullName evidence="2 7">Glutamate racemase</fullName>
        <ecNumber evidence="2 7">5.1.1.3</ecNumber>
    </recommendedName>
</protein>
<dbReference type="HAMAP" id="MF_00258">
    <property type="entry name" value="Glu_racemase"/>
    <property type="match status" value="1"/>
</dbReference>
<feature type="active site" description="Proton donor/acceptor" evidence="7">
    <location>
        <position position="196"/>
    </location>
</feature>
<dbReference type="InterPro" id="IPR004391">
    <property type="entry name" value="Glu_race"/>
</dbReference>
<evidence type="ECO:0000256" key="4">
    <source>
        <dbReference type="ARBA" id="ARBA00022984"/>
    </source>
</evidence>
<evidence type="ECO:0000256" key="6">
    <source>
        <dbReference type="ARBA" id="ARBA00023316"/>
    </source>
</evidence>
<proteinExistence type="inferred from homology"/>
<keyword evidence="6 7" id="KW-0961">Cell wall biogenesis/degradation</keyword>
<keyword evidence="5 7" id="KW-0413">Isomerase</keyword>
<keyword evidence="9" id="KW-1185">Reference proteome</keyword>
<feature type="binding site" evidence="7">
    <location>
        <begin position="83"/>
        <end position="84"/>
    </location>
    <ligand>
        <name>substrate</name>
    </ligand>
</feature>
<dbReference type="GO" id="GO:0008881">
    <property type="term" value="F:glutamate racemase activity"/>
    <property type="evidence" value="ECO:0007669"/>
    <property type="project" value="UniProtKB-EC"/>
</dbReference>
<sequence>MNCQPNAPAIPDLPVGIFDSGVGGLTVASAIRRRLPDETLLYLGDLARMPYGTKSPQTVARYAVNAADFLVRRGIKALVVACNTASALALEAIAARHPDLPVIGVVEAGAAGAARGSAAGRIVVAATEGTCRSGAYERAIARRRPGASVVCVPCPLFVALAEDGLTDGPIVEAVARHYLGAALDPAAAADCLVLGCTHFPLLAPALARVAGPGVRLVDCAEATADLLAAALAGPLAARPGAAGGLTLVATDAPDRFARIAQRLFPALAGLPPVELADLGRPPAPAAAPAA</sequence>
<comment type="catalytic activity">
    <reaction evidence="1 7">
        <text>L-glutamate = D-glutamate</text>
        <dbReference type="Rhea" id="RHEA:12813"/>
        <dbReference type="ChEBI" id="CHEBI:29985"/>
        <dbReference type="ChEBI" id="CHEBI:29986"/>
        <dbReference type="EC" id="5.1.1.3"/>
    </reaction>
</comment>
<evidence type="ECO:0000256" key="5">
    <source>
        <dbReference type="ARBA" id="ARBA00023235"/>
    </source>
</evidence>
<dbReference type="InterPro" id="IPR018187">
    <property type="entry name" value="Asp/Glu_racemase_AS_1"/>
</dbReference>
<evidence type="ECO:0000256" key="7">
    <source>
        <dbReference type="HAMAP-Rule" id="MF_00258"/>
    </source>
</evidence>
<dbReference type="InterPro" id="IPR001920">
    <property type="entry name" value="Asp/Glu_race"/>
</dbReference>
<dbReference type="SUPFAM" id="SSF53681">
    <property type="entry name" value="Aspartate/glutamate racemase"/>
    <property type="match status" value="2"/>
</dbReference>